<sequence length="246" mass="26567">MSASAVKTKPKVSSHRRCHVWRKRENTGKGDGKRGGEMRVLEVEEQQETGRRCYAPLPGINTSPWVPAHSDAPRPEANHDSGAGSPSPEPSTPSPRRVGPGEHDMLTCGQCQTNFPLGDILVFIEHKRRMCRGPRSGPVSFSKPGENGGLTGIPISPRARSLELGRGSIPVEVGVQVTPGREEDLERSMTPAKGICPKRERGVYMFLPVYGPLELLAHNSVPQTGPPQGPSDSACVCLSAKSRRVN</sequence>
<keyword evidence="6" id="KW-0862">Zinc</keyword>
<name>A0A5J5CPE3_9PERO</name>
<evidence type="ECO:0000256" key="3">
    <source>
        <dbReference type="ARBA" id="ARBA00022723"/>
    </source>
</evidence>
<dbReference type="GO" id="GO:0008270">
    <property type="term" value="F:zinc ion binding"/>
    <property type="evidence" value="ECO:0007669"/>
    <property type="project" value="UniProtKB-KW"/>
</dbReference>
<dbReference type="Proteomes" id="UP000327493">
    <property type="component" value="Chromosome 18"/>
</dbReference>
<feature type="region of interest" description="Disordered" evidence="11">
    <location>
        <begin position="1"/>
        <end position="105"/>
    </location>
</feature>
<keyword evidence="9" id="KW-0804">Transcription</keyword>
<organism evidence="13 14">
    <name type="scientific">Etheostoma spectabile</name>
    <name type="common">orangethroat darter</name>
    <dbReference type="NCBI Taxonomy" id="54343"/>
    <lineage>
        <taxon>Eukaryota</taxon>
        <taxon>Metazoa</taxon>
        <taxon>Chordata</taxon>
        <taxon>Craniata</taxon>
        <taxon>Vertebrata</taxon>
        <taxon>Euteleostomi</taxon>
        <taxon>Actinopterygii</taxon>
        <taxon>Neopterygii</taxon>
        <taxon>Teleostei</taxon>
        <taxon>Neoteleostei</taxon>
        <taxon>Acanthomorphata</taxon>
        <taxon>Eupercaria</taxon>
        <taxon>Perciformes</taxon>
        <taxon>Percoidei</taxon>
        <taxon>Percidae</taxon>
        <taxon>Etheostomatinae</taxon>
        <taxon>Etheostoma</taxon>
    </lineage>
</organism>
<evidence type="ECO:0000256" key="5">
    <source>
        <dbReference type="ARBA" id="ARBA00022771"/>
    </source>
</evidence>
<feature type="compositionally biased region" description="Basic residues" evidence="11">
    <location>
        <begin position="8"/>
        <end position="22"/>
    </location>
</feature>
<dbReference type="GO" id="GO:0045944">
    <property type="term" value="P:positive regulation of transcription by RNA polymerase II"/>
    <property type="evidence" value="ECO:0007669"/>
    <property type="project" value="TreeGrafter"/>
</dbReference>
<dbReference type="PANTHER" id="PTHR45993">
    <property type="entry name" value="B-CELL LYMPHOMA/LEUKEMIA 11"/>
    <property type="match status" value="1"/>
</dbReference>
<dbReference type="AlphaFoldDB" id="A0A5J5CPE3"/>
<keyword evidence="2" id="KW-1017">Isopeptide bond</keyword>
<keyword evidence="4" id="KW-0677">Repeat</keyword>
<evidence type="ECO:0000256" key="2">
    <source>
        <dbReference type="ARBA" id="ARBA00022499"/>
    </source>
</evidence>
<dbReference type="EMBL" id="VOFY01000018">
    <property type="protein sequence ID" value="KAA8583334.1"/>
    <property type="molecule type" value="Genomic_DNA"/>
</dbReference>
<evidence type="ECO:0000256" key="9">
    <source>
        <dbReference type="ARBA" id="ARBA00023163"/>
    </source>
</evidence>
<feature type="region of interest" description="Disordered" evidence="11">
    <location>
        <begin position="133"/>
        <end position="154"/>
    </location>
</feature>
<evidence type="ECO:0000256" key="8">
    <source>
        <dbReference type="ARBA" id="ARBA00023015"/>
    </source>
</evidence>
<accession>A0A5J5CPE3</accession>
<evidence type="ECO:0000256" key="11">
    <source>
        <dbReference type="SAM" id="MobiDB-lite"/>
    </source>
</evidence>
<keyword evidence="14" id="KW-1185">Reference proteome</keyword>
<feature type="domain" description="BCL-11A-like CCHC zinc finger" evidence="12">
    <location>
        <begin position="105"/>
        <end position="132"/>
    </location>
</feature>
<comment type="subcellular location">
    <subcellularLocation>
        <location evidence="1">Nucleus</location>
    </subcellularLocation>
</comment>
<evidence type="ECO:0000256" key="7">
    <source>
        <dbReference type="ARBA" id="ARBA00022843"/>
    </source>
</evidence>
<evidence type="ECO:0000313" key="13">
    <source>
        <dbReference type="EMBL" id="KAA8583334.1"/>
    </source>
</evidence>
<keyword evidence="8" id="KW-0805">Transcription regulation</keyword>
<reference evidence="13 14" key="1">
    <citation type="submission" date="2019-08" db="EMBL/GenBank/DDBJ databases">
        <title>A chromosome-level genome assembly, high-density linkage maps, and genome scans reveal the genomic architecture of hybrid incompatibilities underlying speciation via character displacement in darters (Percidae: Etheostominae).</title>
        <authorList>
            <person name="Moran R.L."/>
            <person name="Catchen J.M."/>
            <person name="Fuller R.C."/>
        </authorList>
    </citation>
    <scope>NUCLEOTIDE SEQUENCE [LARGE SCALE GENOMIC DNA]</scope>
    <source>
        <strain evidence="13">EspeVRDwgs_2016</strain>
        <tissue evidence="13">Muscle</tissue>
    </source>
</reference>
<evidence type="ECO:0000256" key="10">
    <source>
        <dbReference type="ARBA" id="ARBA00023242"/>
    </source>
</evidence>
<keyword evidence="5" id="KW-0863">Zinc-finger</keyword>
<comment type="caution">
    <text evidence="13">The sequence shown here is derived from an EMBL/GenBank/DDBJ whole genome shotgun (WGS) entry which is preliminary data.</text>
</comment>
<keyword evidence="7" id="KW-0832">Ubl conjugation</keyword>
<keyword evidence="10" id="KW-0539">Nucleus</keyword>
<evidence type="ECO:0000259" key="12">
    <source>
        <dbReference type="Pfam" id="PF25491"/>
    </source>
</evidence>
<evidence type="ECO:0000256" key="6">
    <source>
        <dbReference type="ARBA" id="ARBA00022833"/>
    </source>
</evidence>
<evidence type="ECO:0000256" key="1">
    <source>
        <dbReference type="ARBA" id="ARBA00004123"/>
    </source>
</evidence>
<keyword evidence="3" id="KW-0479">Metal-binding</keyword>
<feature type="compositionally biased region" description="Basic and acidic residues" evidence="11">
    <location>
        <begin position="23"/>
        <end position="42"/>
    </location>
</feature>
<proteinExistence type="predicted"/>
<dbReference type="Pfam" id="PF25491">
    <property type="entry name" value="CCHC_BCL-11A"/>
    <property type="match status" value="1"/>
</dbReference>
<protein>
    <recommendedName>
        <fullName evidence="12">BCL-11A-like CCHC zinc finger domain-containing protein</fullName>
    </recommendedName>
</protein>
<dbReference type="GO" id="GO:0000978">
    <property type="term" value="F:RNA polymerase II cis-regulatory region sequence-specific DNA binding"/>
    <property type="evidence" value="ECO:0007669"/>
    <property type="project" value="TreeGrafter"/>
</dbReference>
<dbReference type="InterPro" id="IPR057448">
    <property type="entry name" value="BCL-11A_Znf_CCHC"/>
</dbReference>
<dbReference type="GO" id="GO:0005634">
    <property type="term" value="C:nucleus"/>
    <property type="evidence" value="ECO:0007669"/>
    <property type="project" value="UniProtKB-SubCell"/>
</dbReference>
<evidence type="ECO:0000313" key="14">
    <source>
        <dbReference type="Proteomes" id="UP000327493"/>
    </source>
</evidence>
<evidence type="ECO:0000256" key="4">
    <source>
        <dbReference type="ARBA" id="ARBA00022737"/>
    </source>
</evidence>
<gene>
    <name evidence="13" type="ORF">FQN60_015880</name>
</gene>
<dbReference type="PANTHER" id="PTHR45993:SF4">
    <property type="entry name" value="B-CELL LYMPHOMA_LEUKEMIA 11B"/>
    <property type="match status" value="1"/>
</dbReference>
<dbReference type="InterPro" id="IPR051497">
    <property type="entry name" value="Dev/Hematopoietic_TF"/>
</dbReference>
<dbReference type="GO" id="GO:0003700">
    <property type="term" value="F:DNA-binding transcription factor activity"/>
    <property type="evidence" value="ECO:0007669"/>
    <property type="project" value="TreeGrafter"/>
</dbReference>